<sequence>MSKQRLQVTADVSTIKCQLGK</sequence>
<proteinExistence type="predicted"/>
<accession>A0A5J4PYX7</accession>
<feature type="non-terminal residue" evidence="1">
    <location>
        <position position="21"/>
    </location>
</feature>
<name>A0A5J4PYX7_9ZZZZ</name>
<reference evidence="1" key="1">
    <citation type="submission" date="2019-03" db="EMBL/GenBank/DDBJ databases">
        <title>Single cell metagenomics reveals metabolic interactions within the superorganism composed of flagellate Streblomastix strix and complex community of Bacteroidetes bacteria on its surface.</title>
        <authorList>
            <person name="Treitli S.C."/>
            <person name="Kolisko M."/>
            <person name="Husnik F."/>
            <person name="Keeling P."/>
            <person name="Hampl V."/>
        </authorList>
    </citation>
    <scope>NUCLEOTIDE SEQUENCE</scope>
    <source>
        <strain evidence="1">STM</strain>
    </source>
</reference>
<comment type="caution">
    <text evidence="1">The sequence shown here is derived from an EMBL/GenBank/DDBJ whole genome shotgun (WGS) entry which is preliminary data.</text>
</comment>
<protein>
    <submittedName>
        <fullName evidence="1">Uncharacterized protein</fullName>
    </submittedName>
</protein>
<evidence type="ECO:0000313" key="1">
    <source>
        <dbReference type="EMBL" id="KAA6314071.1"/>
    </source>
</evidence>
<dbReference type="EMBL" id="SNRY01005802">
    <property type="protein sequence ID" value="KAA6314071.1"/>
    <property type="molecule type" value="Genomic_DNA"/>
</dbReference>
<dbReference type="AlphaFoldDB" id="A0A5J4PYX7"/>
<gene>
    <name evidence="1" type="ORF">EZS27_035256</name>
</gene>
<organism evidence="1">
    <name type="scientific">termite gut metagenome</name>
    <dbReference type="NCBI Taxonomy" id="433724"/>
    <lineage>
        <taxon>unclassified sequences</taxon>
        <taxon>metagenomes</taxon>
        <taxon>organismal metagenomes</taxon>
    </lineage>
</organism>